<comment type="caution">
    <text evidence="1">The sequence shown here is derived from an EMBL/GenBank/DDBJ whole genome shotgun (WGS) entry which is preliminary data.</text>
</comment>
<keyword evidence="2" id="KW-1185">Reference proteome</keyword>
<gene>
    <name evidence="1" type="ORF">BCR34DRAFT_6300</name>
</gene>
<protein>
    <submittedName>
        <fullName evidence="1">Uncharacterized protein</fullName>
    </submittedName>
</protein>
<name>A0A1Y2AC87_9PLEO</name>
<sequence length="68" mass="7645">MNMIYSTTRVHHVFRTNIIAKSNPTQLGPVSVHHHHIANVKRLFAPHPATQHAVKQILPTLIPSRALV</sequence>
<accession>A0A1Y2AC87</accession>
<dbReference type="EMBL" id="MCFA01000001">
    <property type="protein sequence ID" value="ORY19890.1"/>
    <property type="molecule type" value="Genomic_DNA"/>
</dbReference>
<dbReference type="AlphaFoldDB" id="A0A1Y2AC87"/>
<evidence type="ECO:0000313" key="2">
    <source>
        <dbReference type="Proteomes" id="UP000193144"/>
    </source>
</evidence>
<dbReference type="Proteomes" id="UP000193144">
    <property type="component" value="Unassembled WGS sequence"/>
</dbReference>
<reference evidence="1 2" key="1">
    <citation type="submission" date="2016-07" db="EMBL/GenBank/DDBJ databases">
        <title>Pervasive Adenine N6-methylation of Active Genes in Fungi.</title>
        <authorList>
            <consortium name="DOE Joint Genome Institute"/>
            <person name="Mondo S.J."/>
            <person name="Dannebaum R.O."/>
            <person name="Kuo R.C."/>
            <person name="Labutti K."/>
            <person name="Haridas S."/>
            <person name="Kuo A."/>
            <person name="Salamov A."/>
            <person name="Ahrendt S.R."/>
            <person name="Lipzen A."/>
            <person name="Sullivan W."/>
            <person name="Andreopoulos W.B."/>
            <person name="Clum A."/>
            <person name="Lindquist E."/>
            <person name="Daum C."/>
            <person name="Ramamoorthy G.K."/>
            <person name="Gryganskyi A."/>
            <person name="Culley D."/>
            <person name="Magnuson J.K."/>
            <person name="James T.Y."/>
            <person name="O'Malley M.A."/>
            <person name="Stajich J.E."/>
            <person name="Spatafora J.W."/>
            <person name="Visel A."/>
            <person name="Grigoriev I.V."/>
        </authorList>
    </citation>
    <scope>NUCLEOTIDE SEQUENCE [LARGE SCALE GENOMIC DNA]</scope>
    <source>
        <strain evidence="1 2">CBS 115471</strain>
    </source>
</reference>
<organism evidence="1 2">
    <name type="scientific">Clohesyomyces aquaticus</name>
    <dbReference type="NCBI Taxonomy" id="1231657"/>
    <lineage>
        <taxon>Eukaryota</taxon>
        <taxon>Fungi</taxon>
        <taxon>Dikarya</taxon>
        <taxon>Ascomycota</taxon>
        <taxon>Pezizomycotina</taxon>
        <taxon>Dothideomycetes</taxon>
        <taxon>Pleosporomycetidae</taxon>
        <taxon>Pleosporales</taxon>
        <taxon>Lindgomycetaceae</taxon>
        <taxon>Clohesyomyces</taxon>
    </lineage>
</organism>
<proteinExistence type="predicted"/>
<evidence type="ECO:0000313" key="1">
    <source>
        <dbReference type="EMBL" id="ORY19890.1"/>
    </source>
</evidence>